<organism evidence="1 2">
    <name type="scientific">Streptomyces oryzae</name>
    <dbReference type="NCBI Taxonomy" id="1434886"/>
    <lineage>
        <taxon>Bacteria</taxon>
        <taxon>Bacillati</taxon>
        <taxon>Actinomycetota</taxon>
        <taxon>Actinomycetes</taxon>
        <taxon>Kitasatosporales</taxon>
        <taxon>Streptomycetaceae</taxon>
        <taxon>Streptomyces</taxon>
    </lineage>
</organism>
<sequence>MAEKRELALLRLLAEWVEGVGVEGVLGSEFLRGTWDGADGEQRAAVLTRLAWRARHAEVRHRGTHDASRVAVWAVQEAAVWHRASTLADASFRLPVGQLAWIASEVQMEAAVRLVVAGRTGVLPPAPYRCAVCGTDRCLQVRSYERGSGPGREELRCAVCAGLPADPEEIPEAVDAICRRVPRSRAEGC</sequence>
<reference evidence="1 2" key="1">
    <citation type="submission" date="2020-11" db="EMBL/GenBank/DDBJ databases">
        <title>Streptomyces spirodelae sp. nov., isolated from duckweed.</title>
        <authorList>
            <person name="Saimee Y."/>
            <person name="Duangmal K."/>
        </authorList>
    </citation>
    <scope>NUCLEOTIDE SEQUENCE [LARGE SCALE GENOMIC DNA]</scope>
    <source>
        <strain evidence="1 2">S16-07</strain>
    </source>
</reference>
<dbReference type="RefSeq" id="WP_209237699.1">
    <property type="nucleotide sequence ID" value="NZ_JADKMA010000007.1"/>
</dbReference>
<comment type="caution">
    <text evidence="1">The sequence shown here is derived from an EMBL/GenBank/DDBJ whole genome shotgun (WGS) entry which is preliminary data.</text>
</comment>
<keyword evidence="2" id="KW-1185">Reference proteome</keyword>
<gene>
    <name evidence="1" type="ORF">ITI46_02525</name>
</gene>
<proteinExistence type="predicted"/>
<dbReference type="Proteomes" id="UP001519064">
    <property type="component" value="Unassembled WGS sequence"/>
</dbReference>
<accession>A0ABS3X5H1</accession>
<evidence type="ECO:0000313" key="2">
    <source>
        <dbReference type="Proteomes" id="UP001519064"/>
    </source>
</evidence>
<evidence type="ECO:0000313" key="1">
    <source>
        <dbReference type="EMBL" id="MBO8190591.1"/>
    </source>
</evidence>
<dbReference type="EMBL" id="JADKMA010000007">
    <property type="protein sequence ID" value="MBO8190591.1"/>
    <property type="molecule type" value="Genomic_DNA"/>
</dbReference>
<protein>
    <submittedName>
        <fullName evidence="1">Uncharacterized protein</fullName>
    </submittedName>
</protein>
<name>A0ABS3X5H1_9ACTN</name>